<accession>A0A3N6MLE2</accession>
<dbReference type="Gene3D" id="3.40.50.450">
    <property type="match status" value="1"/>
</dbReference>
<dbReference type="InterPro" id="IPR057666">
    <property type="entry name" value="DrpA_SLOG"/>
</dbReference>
<dbReference type="PANTHER" id="PTHR43022:SF1">
    <property type="entry name" value="PROTEIN SMF"/>
    <property type="match status" value="1"/>
</dbReference>
<dbReference type="OrthoDB" id="9785707at2"/>
<dbReference type="AlphaFoldDB" id="A0A3N6MLE2"/>
<dbReference type="Pfam" id="PF17782">
    <property type="entry name" value="WHD_DprA"/>
    <property type="match status" value="1"/>
</dbReference>
<sequence length="381" mass="41898">MIEERAYWLAWAKISGIGPIALQRLKQQFETLAIAWTASPKELGQVPGFGRQKIEKVVEERSRLDPKQLIEEHTAKNPNFWTPADPDYPRLLQEIPTPPALLYYRGIVDPQEVLGITPTVGIVGTRYPTEYGRRWTRKISSTLAKSGFTIVSGLAMGIDAEAHSACLEAGGRTIAVFGNGVDTVYPKENKTLAEKVIKQGLVVSEYPAGTKPNSKHFPQRNRIIAGLSRAVLVMEAPQRSGALITADMANEFCRDVYVLPARLDDEKSHGCLQLINHGAEVIPITMDKLLEMLGAIPPLDIDVVEPSEQLSLFEEKSRDSIPDLQPLLAKVFQHISNEAIHLDLVVQATGLSPADVSSSLLQLELLGLVTQLPGMRYIISG</sequence>
<dbReference type="EMBL" id="RCBY01000385">
    <property type="protein sequence ID" value="RQH21664.1"/>
    <property type="molecule type" value="Genomic_DNA"/>
</dbReference>
<dbReference type="Proteomes" id="UP000269154">
    <property type="component" value="Unassembled WGS sequence"/>
</dbReference>
<protein>
    <submittedName>
        <fullName evidence="4">DNA-protecting protein DprA</fullName>
    </submittedName>
</protein>
<evidence type="ECO:0000259" key="2">
    <source>
        <dbReference type="Pfam" id="PF02481"/>
    </source>
</evidence>
<feature type="domain" description="DprA winged helix" evidence="3">
    <location>
        <begin position="317"/>
        <end position="375"/>
    </location>
</feature>
<feature type="domain" description="Smf/DprA SLOG" evidence="2">
    <location>
        <begin position="80"/>
        <end position="292"/>
    </location>
</feature>
<dbReference type="InterPro" id="IPR036388">
    <property type="entry name" value="WH-like_DNA-bd_sf"/>
</dbReference>
<name>A0A3N6MLE2_9CYAN</name>
<comment type="similarity">
    <text evidence="1">Belongs to the DprA/Smf family.</text>
</comment>
<evidence type="ECO:0000313" key="5">
    <source>
        <dbReference type="Proteomes" id="UP000269154"/>
    </source>
</evidence>
<dbReference type="PANTHER" id="PTHR43022">
    <property type="entry name" value="PROTEIN SMF"/>
    <property type="match status" value="1"/>
</dbReference>
<evidence type="ECO:0000256" key="1">
    <source>
        <dbReference type="ARBA" id="ARBA00006525"/>
    </source>
</evidence>
<organism evidence="4 5">
    <name type="scientific">Okeania hirsuta</name>
    <dbReference type="NCBI Taxonomy" id="1458930"/>
    <lineage>
        <taxon>Bacteria</taxon>
        <taxon>Bacillati</taxon>
        <taxon>Cyanobacteriota</taxon>
        <taxon>Cyanophyceae</taxon>
        <taxon>Oscillatoriophycideae</taxon>
        <taxon>Oscillatoriales</taxon>
        <taxon>Microcoleaceae</taxon>
        <taxon>Okeania</taxon>
    </lineage>
</organism>
<dbReference type="GO" id="GO:0009294">
    <property type="term" value="P:DNA-mediated transformation"/>
    <property type="evidence" value="ECO:0007669"/>
    <property type="project" value="InterPro"/>
</dbReference>
<reference evidence="4 5" key="1">
    <citation type="journal article" date="2018" name="ACS Chem. Biol.">
        <title>Ketoreductase domain dysfunction expands chemodiversity: malyngamide biosynthesis in the cyanobacterium Okeania hirsuta.</title>
        <authorList>
            <person name="Moss N.A."/>
            <person name="Leao T."/>
            <person name="Rankin M."/>
            <person name="McCullough T.M."/>
            <person name="Qu P."/>
            <person name="Korobeynikov A."/>
            <person name="Smith J.L."/>
            <person name="Gerwick L."/>
            <person name="Gerwick W.H."/>
        </authorList>
    </citation>
    <scope>NUCLEOTIDE SEQUENCE [LARGE SCALE GENOMIC DNA]</scope>
    <source>
        <strain evidence="4 5">PAB10Feb10-1</strain>
    </source>
</reference>
<gene>
    <name evidence="4" type="primary">dprA</name>
    <name evidence="4" type="ORF">D5R40_31370</name>
</gene>
<evidence type="ECO:0000259" key="3">
    <source>
        <dbReference type="Pfam" id="PF17782"/>
    </source>
</evidence>
<dbReference type="InterPro" id="IPR041614">
    <property type="entry name" value="DprA_WH"/>
</dbReference>
<comment type="caution">
    <text evidence="4">The sequence shown here is derived from an EMBL/GenBank/DDBJ whole genome shotgun (WGS) entry which is preliminary data.</text>
</comment>
<dbReference type="Pfam" id="PF14520">
    <property type="entry name" value="HHH_5"/>
    <property type="match status" value="1"/>
</dbReference>
<dbReference type="SUPFAM" id="SSF47781">
    <property type="entry name" value="RuvA domain 2-like"/>
    <property type="match status" value="1"/>
</dbReference>
<dbReference type="SUPFAM" id="SSF102405">
    <property type="entry name" value="MCP/YpsA-like"/>
    <property type="match status" value="1"/>
</dbReference>
<dbReference type="InterPro" id="IPR003488">
    <property type="entry name" value="DprA"/>
</dbReference>
<proteinExistence type="inferred from homology"/>
<dbReference type="Pfam" id="PF02481">
    <property type="entry name" value="DNA_processg_A"/>
    <property type="match status" value="1"/>
</dbReference>
<keyword evidence="5" id="KW-1185">Reference proteome</keyword>
<dbReference type="Gene3D" id="1.10.10.10">
    <property type="entry name" value="Winged helix-like DNA-binding domain superfamily/Winged helix DNA-binding domain"/>
    <property type="match status" value="1"/>
</dbReference>
<dbReference type="InterPro" id="IPR010994">
    <property type="entry name" value="RuvA_2-like"/>
</dbReference>
<dbReference type="NCBIfam" id="TIGR00732">
    <property type="entry name" value="dprA"/>
    <property type="match status" value="1"/>
</dbReference>
<evidence type="ECO:0000313" key="4">
    <source>
        <dbReference type="EMBL" id="RQH21664.1"/>
    </source>
</evidence>
<dbReference type="RefSeq" id="WP_124147802.1">
    <property type="nucleotide sequence ID" value="NZ_CAWOKI010000319.1"/>
</dbReference>